<dbReference type="CDD" id="cd06662">
    <property type="entry name" value="SURF1"/>
    <property type="match status" value="1"/>
</dbReference>
<feature type="transmembrane region" description="Helical" evidence="1">
    <location>
        <begin position="207"/>
        <end position="226"/>
    </location>
</feature>
<dbReference type="Proteomes" id="UP001157138">
    <property type="component" value="Unassembled WGS sequence"/>
</dbReference>
<evidence type="ECO:0000313" key="3">
    <source>
        <dbReference type="Proteomes" id="UP001157138"/>
    </source>
</evidence>
<evidence type="ECO:0000256" key="1">
    <source>
        <dbReference type="RuleBase" id="RU363076"/>
    </source>
</evidence>
<comment type="caution">
    <text evidence="1">Lacks conserved residue(s) required for the propagation of feature annotation.</text>
</comment>
<gene>
    <name evidence="2" type="ORF">GCM10007938_25850</name>
</gene>
<keyword evidence="1" id="KW-1133">Transmembrane helix</keyword>
<sequence>MWVVLLLTLAVFCILVNLGFWQLSRSEQKAAIEQLLQVREQAPAIKIDELHAVEFEYLTGAKVSADLTPLEGRYLLLDNQVFQGKVGYLAYQLMTSRSGLKVFLERGFVPAKAQRDQLPDVVWINEPIYVVARLYQRSVNPLSDRLYMETASPHRVQNLNIEQIGQIWEENIEPYVLQPMSSDWPYPQPWQPVPLSAKKHLGYAVQWFSMASVLLILGGWVAYRLLISREKI</sequence>
<comment type="similarity">
    <text evidence="1">Belongs to the SURF1 family.</text>
</comment>
<comment type="subcellular location">
    <subcellularLocation>
        <location evidence="1">Cell membrane</location>
        <topology evidence="1">Multi-pass membrane protein</topology>
    </subcellularLocation>
</comment>
<comment type="caution">
    <text evidence="2">The sequence shown here is derived from an EMBL/GenBank/DDBJ whole genome shotgun (WGS) entry which is preliminary data.</text>
</comment>
<keyword evidence="1" id="KW-0472">Membrane</keyword>
<reference evidence="3" key="1">
    <citation type="journal article" date="2019" name="Int. J. Syst. Evol. Microbiol.">
        <title>The Global Catalogue of Microorganisms (GCM) 10K type strain sequencing project: providing services to taxonomists for standard genome sequencing and annotation.</title>
        <authorList>
            <consortium name="The Broad Institute Genomics Platform"/>
            <consortium name="The Broad Institute Genome Sequencing Center for Infectious Disease"/>
            <person name="Wu L."/>
            <person name="Ma J."/>
        </authorList>
    </citation>
    <scope>NUCLEOTIDE SEQUENCE [LARGE SCALE GENOMIC DNA]</scope>
    <source>
        <strain evidence="3">NBRC 108723</strain>
    </source>
</reference>
<accession>A0ABQ6F0M5</accession>
<dbReference type="Pfam" id="PF02104">
    <property type="entry name" value="SURF1"/>
    <property type="match status" value="1"/>
</dbReference>
<proteinExistence type="inferred from homology"/>
<dbReference type="EMBL" id="BSPW01000054">
    <property type="protein sequence ID" value="GLT18804.1"/>
    <property type="molecule type" value="Genomic_DNA"/>
</dbReference>
<protein>
    <recommendedName>
        <fullName evidence="1">SURF1-like protein</fullName>
    </recommendedName>
</protein>
<evidence type="ECO:0000313" key="2">
    <source>
        <dbReference type="EMBL" id="GLT18804.1"/>
    </source>
</evidence>
<keyword evidence="1" id="KW-1003">Cell membrane</keyword>
<dbReference type="PROSITE" id="PS50895">
    <property type="entry name" value="SURF1"/>
    <property type="match status" value="1"/>
</dbReference>
<dbReference type="InterPro" id="IPR002994">
    <property type="entry name" value="Surf1/Shy1"/>
</dbReference>
<keyword evidence="1" id="KW-0812">Transmembrane</keyword>
<organism evidence="2 3">
    <name type="scientific">Vibrio zhanjiangensis</name>
    <dbReference type="NCBI Taxonomy" id="1046128"/>
    <lineage>
        <taxon>Bacteria</taxon>
        <taxon>Pseudomonadati</taxon>
        <taxon>Pseudomonadota</taxon>
        <taxon>Gammaproteobacteria</taxon>
        <taxon>Vibrionales</taxon>
        <taxon>Vibrionaceae</taxon>
        <taxon>Vibrio</taxon>
    </lineage>
</organism>
<name>A0ABQ6F0M5_9VIBR</name>
<keyword evidence="3" id="KW-1185">Reference proteome</keyword>